<dbReference type="Proteomes" id="UP000595610">
    <property type="component" value="Plasmid unnamed"/>
</dbReference>
<sequence>MRKAEKHVMITAENVLASMKPAERCTLHDIARRVNGAIANVQTVLTECVARRAVRKANAGKRHVYVLVTAEEAAEDAGTPVWSQTILQGYDAANRRFIELCMVARSPVSEDQTVRYGVIGE</sequence>
<protein>
    <submittedName>
        <fullName evidence="1">Uncharacterized protein</fullName>
    </submittedName>
</protein>
<gene>
    <name evidence="1" type="ORF">I6I06_28845</name>
</gene>
<dbReference type="AlphaFoldDB" id="A0A7T4NA04"/>
<geneLocation type="plasmid" evidence="1 2">
    <name>unnamed</name>
</geneLocation>
<dbReference type="RefSeq" id="WP_042329808.1">
    <property type="nucleotide sequence ID" value="NZ_CP066077.1"/>
</dbReference>
<dbReference type="EMBL" id="CP066077">
    <property type="protein sequence ID" value="QQC67987.1"/>
    <property type="molecule type" value="Genomic_DNA"/>
</dbReference>
<dbReference type="KEGG" id="pgis:I6I06_28845"/>
<accession>A0A7T4NA04</accession>
<organism evidence="1 2">
    <name type="scientific">Paraburkholderia ginsengisoli</name>
    <dbReference type="NCBI Taxonomy" id="311231"/>
    <lineage>
        <taxon>Bacteria</taxon>
        <taxon>Pseudomonadati</taxon>
        <taxon>Pseudomonadota</taxon>
        <taxon>Betaproteobacteria</taxon>
        <taxon>Burkholderiales</taxon>
        <taxon>Burkholderiaceae</taxon>
        <taxon>Paraburkholderia</taxon>
    </lineage>
</organism>
<evidence type="ECO:0000313" key="2">
    <source>
        <dbReference type="Proteomes" id="UP000595610"/>
    </source>
</evidence>
<keyword evidence="1" id="KW-0614">Plasmid</keyword>
<keyword evidence="2" id="KW-1185">Reference proteome</keyword>
<proteinExistence type="predicted"/>
<name>A0A7T4NA04_9BURK</name>
<reference evidence="1 2" key="1">
    <citation type="submission" date="2020-12" db="EMBL/GenBank/DDBJ databases">
        <title>FDA dAtabase for Regulatory Grade micrObial Sequences (FDA-ARGOS): Supporting development and validation of Infectious Disease Dx tests.</title>
        <authorList>
            <person name="Nelson B."/>
            <person name="Plummer A."/>
            <person name="Tallon L."/>
            <person name="Sadzewicz L."/>
            <person name="Zhao X."/>
            <person name="Boylan J."/>
            <person name="Ott S."/>
            <person name="Bowen H."/>
            <person name="Vavikolanu K."/>
            <person name="Mehta A."/>
            <person name="Aluvathingal J."/>
            <person name="Nadendla S."/>
            <person name="Myers T."/>
            <person name="Yan Y."/>
            <person name="Sichtig H."/>
        </authorList>
    </citation>
    <scope>NUCLEOTIDE SEQUENCE [LARGE SCALE GENOMIC DNA]</scope>
    <source>
        <strain evidence="1 2">FDAARGOS_1049</strain>
        <plasmid evidence="1 2">unnamed</plasmid>
    </source>
</reference>
<evidence type="ECO:0000313" key="1">
    <source>
        <dbReference type="EMBL" id="QQC67987.1"/>
    </source>
</evidence>